<dbReference type="AlphaFoldDB" id="A0A1G4HZF5"/>
<accession>A0A1G4HZF5</accession>
<dbReference type="Proteomes" id="UP000195570">
    <property type="component" value="Unassembled WGS sequence"/>
</dbReference>
<gene>
    <name evidence="10" type="ORF">TEOVI_000728500</name>
</gene>
<dbReference type="Gene3D" id="3.40.30.10">
    <property type="entry name" value="Glutaredoxin"/>
    <property type="match status" value="1"/>
</dbReference>
<proteinExistence type="inferred from homology"/>
<dbReference type="GeneID" id="92381219"/>
<dbReference type="NCBIfam" id="TIGR01958">
    <property type="entry name" value="nuoE_fam"/>
    <property type="match status" value="1"/>
</dbReference>
<dbReference type="InterPro" id="IPR041921">
    <property type="entry name" value="NuoE_N"/>
</dbReference>
<protein>
    <submittedName>
        <fullName evidence="10">NADH-ubiquinone oxidoreductase, mitochondrial, putative</fullName>
        <ecNumber evidence="10">1.6.5.3</ecNumber>
    </submittedName>
</protein>
<keyword evidence="10" id="KW-0560">Oxidoreductase</keyword>
<feature type="binding site" evidence="9">
    <location>
        <position position="179"/>
    </location>
    <ligand>
        <name>[2Fe-2S] cluster</name>
        <dbReference type="ChEBI" id="CHEBI:190135"/>
    </ligand>
</feature>
<keyword evidence="11" id="KW-1185">Reference proteome</keyword>
<dbReference type="EC" id="1.6.5.3" evidence="10"/>
<dbReference type="InterPro" id="IPR002023">
    <property type="entry name" value="NuoE-like"/>
</dbReference>
<dbReference type="InterPro" id="IPR042128">
    <property type="entry name" value="NuoE_dom"/>
</dbReference>
<dbReference type="CDD" id="cd03064">
    <property type="entry name" value="TRX_Fd_NuoE"/>
    <property type="match status" value="1"/>
</dbReference>
<reference evidence="10" key="1">
    <citation type="submission" date="2016-09" db="EMBL/GenBank/DDBJ databases">
        <authorList>
            <person name="Hebert L."/>
            <person name="Moumen B."/>
        </authorList>
    </citation>
    <scope>NUCLEOTIDE SEQUENCE [LARGE SCALE GENOMIC DNA]</scope>
    <source>
        <strain evidence="10">OVI</strain>
    </source>
</reference>
<comment type="cofactor">
    <cofactor evidence="9">
        <name>[2Fe-2S] cluster</name>
        <dbReference type="ChEBI" id="CHEBI:190135"/>
    </cofactor>
    <text evidence="9">Binds 1 [2Fe-2S] cluster.</text>
</comment>
<dbReference type="GO" id="GO:0046872">
    <property type="term" value="F:metal ion binding"/>
    <property type="evidence" value="ECO:0007669"/>
    <property type="project" value="UniProtKB-KW"/>
</dbReference>
<evidence type="ECO:0000313" key="11">
    <source>
        <dbReference type="Proteomes" id="UP000195570"/>
    </source>
</evidence>
<dbReference type="GO" id="GO:0006120">
    <property type="term" value="P:mitochondrial electron transport, NADH to ubiquinone"/>
    <property type="evidence" value="ECO:0007669"/>
    <property type="project" value="UniProtKB-ARBA"/>
</dbReference>
<dbReference type="PANTHER" id="PTHR10371:SF3">
    <property type="entry name" value="NADH DEHYDROGENASE [UBIQUINONE] FLAVOPROTEIN 2, MITOCHONDRIAL"/>
    <property type="match status" value="1"/>
</dbReference>
<evidence type="ECO:0000256" key="5">
    <source>
        <dbReference type="ARBA" id="ARBA00023004"/>
    </source>
</evidence>
<name>A0A1G4HZF5_TRYEQ</name>
<dbReference type="GO" id="GO:0098796">
    <property type="term" value="C:membrane protein complex"/>
    <property type="evidence" value="ECO:0007669"/>
    <property type="project" value="UniProtKB-ARBA"/>
</dbReference>
<organism evidence="10 11">
    <name type="scientific">Trypanosoma equiperdum</name>
    <dbReference type="NCBI Taxonomy" id="5694"/>
    <lineage>
        <taxon>Eukaryota</taxon>
        <taxon>Discoba</taxon>
        <taxon>Euglenozoa</taxon>
        <taxon>Kinetoplastea</taxon>
        <taxon>Metakinetoplastina</taxon>
        <taxon>Trypanosomatida</taxon>
        <taxon>Trypanosomatidae</taxon>
        <taxon>Trypanosoma</taxon>
    </lineage>
</organism>
<feature type="binding site" evidence="9">
    <location>
        <position position="134"/>
    </location>
    <ligand>
        <name>[2Fe-2S] cluster</name>
        <dbReference type="ChEBI" id="CHEBI:190135"/>
    </ligand>
</feature>
<evidence type="ECO:0000256" key="3">
    <source>
        <dbReference type="ARBA" id="ARBA00022723"/>
    </source>
</evidence>
<keyword evidence="3 9" id="KW-0479">Metal-binding</keyword>
<evidence type="ECO:0000256" key="1">
    <source>
        <dbReference type="ARBA" id="ARBA00010643"/>
    </source>
</evidence>
<dbReference type="EMBL" id="CZPT02000119">
    <property type="protein sequence ID" value="SCU64653.1"/>
    <property type="molecule type" value="Genomic_DNA"/>
</dbReference>
<comment type="similarity">
    <text evidence="1">Belongs to the complex I 24 kDa subunit family.</text>
</comment>
<dbReference type="VEuPathDB" id="TriTrypDB:TEOVI_000728500"/>
<feature type="binding site" evidence="9">
    <location>
        <position position="175"/>
    </location>
    <ligand>
        <name>[2Fe-2S] cluster</name>
        <dbReference type="ChEBI" id="CHEBI:190135"/>
    </ligand>
</feature>
<dbReference type="PROSITE" id="PS51257">
    <property type="entry name" value="PROKAR_LIPOPROTEIN"/>
    <property type="match status" value="1"/>
</dbReference>
<sequence>MWRRAGANLPPIIPALTGCVVPFPVCSPRRVIHGEVRHHNTDTNNTRIPWDFTMASYEEINNVILPKFPRSRRRSAIIPLLHLAQRQQGGYIPVTAMYKIARICEVPPMQVFETVTFYSMFNRQPVGKYHIQFCVTTPCMLCGCDELVHRTEAYLNVKMHGTTRDGLITLGEMQCLGACVNAPMLVVSDYSRPPRFSYDFVEDLTWDSVKELIENLREGRPFKVGTCREDRRWSEPAGGRTSIFMKEPPKPYCRDLDAKPVQPGASTGGAAKK</sequence>
<feature type="binding site" evidence="9">
    <location>
        <position position="139"/>
    </location>
    <ligand>
        <name>[2Fe-2S] cluster</name>
        <dbReference type="ChEBI" id="CHEBI:190135"/>
    </ligand>
</feature>
<dbReference type="GO" id="GO:0005743">
    <property type="term" value="C:mitochondrial inner membrane"/>
    <property type="evidence" value="ECO:0007669"/>
    <property type="project" value="UniProtKB-ARBA"/>
</dbReference>
<dbReference type="InterPro" id="IPR036249">
    <property type="entry name" value="Thioredoxin-like_sf"/>
</dbReference>
<comment type="cofactor">
    <cofactor evidence="8">
        <name>[2Fe-2S] cluster</name>
        <dbReference type="ChEBI" id="CHEBI:190135"/>
    </cofactor>
</comment>
<evidence type="ECO:0000256" key="8">
    <source>
        <dbReference type="ARBA" id="ARBA00034078"/>
    </source>
</evidence>
<evidence type="ECO:0000256" key="6">
    <source>
        <dbReference type="ARBA" id="ARBA00023014"/>
    </source>
</evidence>
<comment type="caution">
    <text evidence="10">The sequence shown here is derived from an EMBL/GenBank/DDBJ whole genome shotgun (WGS) entry which is preliminary data.</text>
</comment>
<dbReference type="FunFam" id="1.10.10.1590:FF:000001">
    <property type="entry name" value="NADH-quinone oxidoreductase subunit E"/>
    <property type="match status" value="1"/>
</dbReference>
<dbReference type="SUPFAM" id="SSF52833">
    <property type="entry name" value="Thioredoxin-like"/>
    <property type="match status" value="1"/>
</dbReference>
<evidence type="ECO:0000256" key="4">
    <source>
        <dbReference type="ARBA" id="ARBA00022967"/>
    </source>
</evidence>
<dbReference type="RefSeq" id="XP_067076374.1">
    <property type="nucleotide sequence ID" value="XM_067220273.1"/>
</dbReference>
<dbReference type="GO" id="GO:0003954">
    <property type="term" value="F:NADH dehydrogenase activity"/>
    <property type="evidence" value="ECO:0007669"/>
    <property type="project" value="TreeGrafter"/>
</dbReference>
<evidence type="ECO:0000256" key="9">
    <source>
        <dbReference type="PIRSR" id="PIRSR000216-1"/>
    </source>
</evidence>
<keyword evidence="5 9" id="KW-0408">Iron</keyword>
<dbReference type="PIRSF" id="PIRSF000216">
    <property type="entry name" value="NADH_DH_24kDa"/>
    <property type="match status" value="1"/>
</dbReference>
<dbReference type="GO" id="GO:0008137">
    <property type="term" value="F:NADH dehydrogenase (ubiquinone) activity"/>
    <property type="evidence" value="ECO:0007669"/>
    <property type="project" value="UniProtKB-ARBA"/>
</dbReference>
<dbReference type="Gene3D" id="1.10.10.1590">
    <property type="entry name" value="NADH-quinone oxidoreductase subunit E"/>
    <property type="match status" value="1"/>
</dbReference>
<dbReference type="GO" id="GO:1902494">
    <property type="term" value="C:catalytic complex"/>
    <property type="evidence" value="ECO:0007669"/>
    <property type="project" value="UniProtKB-ARBA"/>
</dbReference>
<dbReference type="Pfam" id="PF01257">
    <property type="entry name" value="2Fe-2S_thioredx"/>
    <property type="match status" value="1"/>
</dbReference>
<dbReference type="FunFam" id="3.40.30.10:FF:000022">
    <property type="entry name" value="NADH dehydrogenase flavoprotein 2, mitochondrial"/>
    <property type="match status" value="1"/>
</dbReference>
<evidence type="ECO:0000313" key="10">
    <source>
        <dbReference type="EMBL" id="SCU64653.1"/>
    </source>
</evidence>
<keyword evidence="7" id="KW-0520">NAD</keyword>
<evidence type="ECO:0000256" key="2">
    <source>
        <dbReference type="ARBA" id="ARBA00022714"/>
    </source>
</evidence>
<keyword evidence="6 9" id="KW-0411">Iron-sulfur</keyword>
<keyword evidence="4" id="KW-1278">Translocase</keyword>
<keyword evidence="2 9" id="KW-0001">2Fe-2S</keyword>
<evidence type="ECO:0000256" key="7">
    <source>
        <dbReference type="ARBA" id="ARBA00023027"/>
    </source>
</evidence>
<dbReference type="GO" id="GO:0051537">
    <property type="term" value="F:2 iron, 2 sulfur cluster binding"/>
    <property type="evidence" value="ECO:0007669"/>
    <property type="project" value="UniProtKB-KW"/>
</dbReference>
<dbReference type="PANTHER" id="PTHR10371">
    <property type="entry name" value="NADH DEHYDROGENASE UBIQUINONE FLAVOPROTEIN 2, MITOCHONDRIAL"/>
    <property type="match status" value="1"/>
</dbReference>